<sequence length="152" mass="16996">MSHDKRASLLSSSQSFCDAFASQAPLDDILRHFSSSQADDIVVHEHGLKELAPFLGRDFTGAKGVKSYFEIIASCLSYEKMSFKEYIVDALENKTSVRGEARFTWTSTKQSWDEVFTYVLGFDEEGKVLRYEVWADTGAAYLASKGQLEPTG</sequence>
<dbReference type="Proteomes" id="UP001172386">
    <property type="component" value="Unassembled WGS sequence"/>
</dbReference>
<proteinExistence type="predicted"/>
<accession>A0ACC3A4L3</accession>
<keyword evidence="2" id="KW-1185">Reference proteome</keyword>
<reference evidence="1" key="1">
    <citation type="submission" date="2022-10" db="EMBL/GenBank/DDBJ databases">
        <title>Culturing micro-colonial fungi from biological soil crusts in the Mojave desert and describing Neophaeococcomyces mojavensis, and introducing the new genera and species Taxawa tesnikishii.</title>
        <authorList>
            <person name="Kurbessoian T."/>
            <person name="Stajich J.E."/>
        </authorList>
    </citation>
    <scope>NUCLEOTIDE SEQUENCE</scope>
    <source>
        <strain evidence="1">JES_112</strain>
    </source>
</reference>
<comment type="caution">
    <text evidence="1">The sequence shown here is derived from an EMBL/GenBank/DDBJ whole genome shotgun (WGS) entry which is preliminary data.</text>
</comment>
<organism evidence="1 2">
    <name type="scientific">Neophaeococcomyces mojaviensis</name>
    <dbReference type="NCBI Taxonomy" id="3383035"/>
    <lineage>
        <taxon>Eukaryota</taxon>
        <taxon>Fungi</taxon>
        <taxon>Dikarya</taxon>
        <taxon>Ascomycota</taxon>
        <taxon>Pezizomycotina</taxon>
        <taxon>Eurotiomycetes</taxon>
        <taxon>Chaetothyriomycetidae</taxon>
        <taxon>Chaetothyriales</taxon>
        <taxon>Chaetothyriales incertae sedis</taxon>
        <taxon>Neophaeococcomyces</taxon>
    </lineage>
</organism>
<dbReference type="EMBL" id="JAPDRQ010000100">
    <property type="protein sequence ID" value="KAJ9655274.1"/>
    <property type="molecule type" value="Genomic_DNA"/>
</dbReference>
<protein>
    <submittedName>
        <fullName evidence="1">Uncharacterized protein</fullName>
    </submittedName>
</protein>
<gene>
    <name evidence="1" type="ORF">H2198_005803</name>
</gene>
<evidence type="ECO:0000313" key="2">
    <source>
        <dbReference type="Proteomes" id="UP001172386"/>
    </source>
</evidence>
<evidence type="ECO:0000313" key="1">
    <source>
        <dbReference type="EMBL" id="KAJ9655274.1"/>
    </source>
</evidence>
<name>A0ACC3A4L3_9EURO</name>